<protein>
    <submittedName>
        <fullName evidence="2">Uncharacterized protein</fullName>
    </submittedName>
</protein>
<feature type="region of interest" description="Disordered" evidence="1">
    <location>
        <begin position="76"/>
        <end position="99"/>
    </location>
</feature>
<name>A0A0B7AYH6_9EUPU</name>
<evidence type="ECO:0000256" key="1">
    <source>
        <dbReference type="SAM" id="MobiDB-lite"/>
    </source>
</evidence>
<dbReference type="AlphaFoldDB" id="A0A0B7AYH6"/>
<evidence type="ECO:0000313" key="2">
    <source>
        <dbReference type="EMBL" id="CEK85838.1"/>
    </source>
</evidence>
<reference evidence="2" key="1">
    <citation type="submission" date="2014-12" db="EMBL/GenBank/DDBJ databases">
        <title>Insight into the proteome of Arion vulgaris.</title>
        <authorList>
            <person name="Aradska J."/>
            <person name="Bulat T."/>
            <person name="Smidak R."/>
            <person name="Sarate P."/>
            <person name="Gangsoo J."/>
            <person name="Sialana F."/>
            <person name="Bilban M."/>
            <person name="Lubec G."/>
        </authorList>
    </citation>
    <scope>NUCLEOTIDE SEQUENCE</scope>
    <source>
        <tissue evidence="2">Skin</tissue>
    </source>
</reference>
<gene>
    <name evidence="2" type="primary">ORF150516</name>
</gene>
<dbReference type="EMBL" id="HACG01038973">
    <property type="protein sequence ID" value="CEK85838.1"/>
    <property type="molecule type" value="Transcribed_RNA"/>
</dbReference>
<feature type="compositionally biased region" description="Polar residues" evidence="1">
    <location>
        <begin position="76"/>
        <end position="92"/>
    </location>
</feature>
<organism evidence="2">
    <name type="scientific">Arion vulgaris</name>
    <dbReference type="NCBI Taxonomy" id="1028688"/>
    <lineage>
        <taxon>Eukaryota</taxon>
        <taxon>Metazoa</taxon>
        <taxon>Spiralia</taxon>
        <taxon>Lophotrochozoa</taxon>
        <taxon>Mollusca</taxon>
        <taxon>Gastropoda</taxon>
        <taxon>Heterobranchia</taxon>
        <taxon>Euthyneura</taxon>
        <taxon>Panpulmonata</taxon>
        <taxon>Eupulmonata</taxon>
        <taxon>Stylommatophora</taxon>
        <taxon>Helicina</taxon>
        <taxon>Arionoidea</taxon>
        <taxon>Arionidae</taxon>
        <taxon>Arion</taxon>
    </lineage>
</organism>
<feature type="non-terminal residue" evidence="2">
    <location>
        <position position="99"/>
    </location>
</feature>
<sequence length="99" mass="11335">RKMMWRKTYGGNNPEHNNINILNRKVQTTVFRLRMEHFGLRAHVYRMGLKDSAAYNCGAPKQFLKAHLARLLQPEQRGNVNLANRSNPSEQTGGTGEDL</sequence>
<accession>A0A0B7AYH6</accession>
<feature type="non-terminal residue" evidence="2">
    <location>
        <position position="1"/>
    </location>
</feature>
<proteinExistence type="predicted"/>